<dbReference type="PANTHER" id="PTHR30537:SF26">
    <property type="entry name" value="GLYCINE CLEAVAGE SYSTEM TRANSCRIPTIONAL ACTIVATOR"/>
    <property type="match status" value="1"/>
</dbReference>
<keyword evidence="2" id="KW-0805">Transcription regulation</keyword>
<dbReference type="FunFam" id="1.10.10.10:FF:000038">
    <property type="entry name" value="Glycine cleavage system transcriptional activator"/>
    <property type="match status" value="1"/>
</dbReference>
<dbReference type="GO" id="GO:0003700">
    <property type="term" value="F:DNA-binding transcription factor activity"/>
    <property type="evidence" value="ECO:0007669"/>
    <property type="project" value="InterPro"/>
</dbReference>
<dbReference type="AlphaFoldDB" id="A0A250DMN4"/>
<dbReference type="PROSITE" id="PS50931">
    <property type="entry name" value="HTH_LYSR"/>
    <property type="match status" value="1"/>
</dbReference>
<dbReference type="Gene3D" id="3.40.190.10">
    <property type="entry name" value="Periplasmic binding protein-like II"/>
    <property type="match status" value="2"/>
</dbReference>
<dbReference type="InterPro" id="IPR005119">
    <property type="entry name" value="LysR_subst-bd"/>
</dbReference>
<evidence type="ECO:0000313" key="6">
    <source>
        <dbReference type="EMBL" id="ATA55600.1"/>
    </source>
</evidence>
<feature type="domain" description="HTH lysR-type" evidence="5">
    <location>
        <begin position="8"/>
        <end position="65"/>
    </location>
</feature>
<evidence type="ECO:0000256" key="3">
    <source>
        <dbReference type="ARBA" id="ARBA00023125"/>
    </source>
</evidence>
<dbReference type="RefSeq" id="WP_095745950.1">
    <property type="nucleotide sequence ID" value="NZ_CP023284.1"/>
</dbReference>
<dbReference type="Gene3D" id="1.10.10.10">
    <property type="entry name" value="Winged helix-like DNA-binding domain superfamily/Winged helix DNA-binding domain"/>
    <property type="match status" value="1"/>
</dbReference>
<evidence type="ECO:0000259" key="5">
    <source>
        <dbReference type="PROSITE" id="PS50931"/>
    </source>
</evidence>
<evidence type="ECO:0000256" key="2">
    <source>
        <dbReference type="ARBA" id="ARBA00023015"/>
    </source>
</evidence>
<dbReference type="SUPFAM" id="SSF46785">
    <property type="entry name" value="Winged helix' DNA-binding domain"/>
    <property type="match status" value="1"/>
</dbReference>
<comment type="similarity">
    <text evidence="1">Belongs to the LysR transcriptional regulatory family.</text>
</comment>
<dbReference type="Pfam" id="PF03466">
    <property type="entry name" value="LysR_substrate"/>
    <property type="match status" value="1"/>
</dbReference>
<proteinExistence type="inferred from homology"/>
<dbReference type="InterPro" id="IPR036388">
    <property type="entry name" value="WH-like_DNA-bd_sf"/>
</dbReference>
<accession>A0A250DMN4</accession>
<evidence type="ECO:0000256" key="1">
    <source>
        <dbReference type="ARBA" id="ARBA00009437"/>
    </source>
</evidence>
<dbReference type="InterPro" id="IPR036390">
    <property type="entry name" value="WH_DNA-bd_sf"/>
</dbReference>
<dbReference type="SUPFAM" id="SSF53850">
    <property type="entry name" value="Periplasmic binding protein-like II"/>
    <property type="match status" value="1"/>
</dbReference>
<dbReference type="PRINTS" id="PR00039">
    <property type="entry name" value="HTHLYSR"/>
</dbReference>
<dbReference type="InterPro" id="IPR000847">
    <property type="entry name" value="LysR_HTH_N"/>
</dbReference>
<dbReference type="Proteomes" id="UP000217154">
    <property type="component" value="Chromosome"/>
</dbReference>
<evidence type="ECO:0000313" key="7">
    <source>
        <dbReference type="Proteomes" id="UP000217154"/>
    </source>
</evidence>
<dbReference type="InterPro" id="IPR058163">
    <property type="entry name" value="LysR-type_TF_proteobact-type"/>
</dbReference>
<name>A0A250DMN4_9BURK</name>
<organism evidence="6 7">
    <name type="scientific">Variovorax boronicumulans</name>
    <dbReference type="NCBI Taxonomy" id="436515"/>
    <lineage>
        <taxon>Bacteria</taxon>
        <taxon>Pseudomonadati</taxon>
        <taxon>Pseudomonadota</taxon>
        <taxon>Betaproteobacteria</taxon>
        <taxon>Burkholderiales</taxon>
        <taxon>Comamonadaceae</taxon>
        <taxon>Variovorax</taxon>
    </lineage>
</organism>
<protein>
    <submittedName>
        <fullName evidence="6">LysR family transcriptional regulator</fullName>
    </submittedName>
</protein>
<dbReference type="Pfam" id="PF00126">
    <property type="entry name" value="HTH_1"/>
    <property type="match status" value="1"/>
</dbReference>
<dbReference type="KEGG" id="vbo:CKY39_22000"/>
<dbReference type="GO" id="GO:0043565">
    <property type="term" value="F:sequence-specific DNA binding"/>
    <property type="evidence" value="ECO:0007669"/>
    <property type="project" value="TreeGrafter"/>
</dbReference>
<dbReference type="EMBL" id="CP023284">
    <property type="protein sequence ID" value="ATA55600.1"/>
    <property type="molecule type" value="Genomic_DNA"/>
</dbReference>
<keyword evidence="3" id="KW-0238">DNA-binding</keyword>
<reference evidence="6 7" key="1">
    <citation type="submission" date="2017-09" db="EMBL/GenBank/DDBJ databases">
        <title>The diverse metabolic capabilities of V. boronicumulans make it an excellent choice for continued studies on novel biodegradation.</title>
        <authorList>
            <person name="Sun S."/>
        </authorList>
    </citation>
    <scope>NUCLEOTIDE SEQUENCE [LARGE SCALE GENOMIC DNA]</scope>
    <source>
        <strain evidence="6 7">J1</strain>
    </source>
</reference>
<keyword evidence="4" id="KW-0804">Transcription</keyword>
<dbReference type="PANTHER" id="PTHR30537">
    <property type="entry name" value="HTH-TYPE TRANSCRIPTIONAL REGULATOR"/>
    <property type="match status" value="1"/>
</dbReference>
<evidence type="ECO:0000256" key="4">
    <source>
        <dbReference type="ARBA" id="ARBA00023163"/>
    </source>
</evidence>
<dbReference type="GO" id="GO:0006351">
    <property type="term" value="P:DNA-templated transcription"/>
    <property type="evidence" value="ECO:0007669"/>
    <property type="project" value="TreeGrafter"/>
</dbReference>
<dbReference type="CDD" id="cd08432">
    <property type="entry name" value="PBP2_GcdR_TrpI_HvrB_AmpR_like"/>
    <property type="match status" value="1"/>
</dbReference>
<sequence length="328" mass="36893">MSQSLRLPPLPALRAFESAARQLSFTQAAHELHITQGAVSRQVRTLEQFLGVRLFERFTRRIELTEKGQDYFSAVQASLCNIAQATKMTMGDAHRRVTLDVLPTLCTLWLMPLLQEFTETHPHIELRIDSSLDPVDFRTHQADVAIRVGRLPGRQYAAAAPRIDLEMAQSWKDVQADFLFPDVLVPVMSRKLLSQGRPVERAADVLNYRLIHTANRKHAWGDWLAHHRLGLPAKAPSLDFGHFFMAIRAAKDCKGIAIVPRIFLESVLGDAEMVCPLESQLESAGGYYMLTRQSSTSDPATQEIRRWVLSVARRSFSRAPTEGAPSPF</sequence>
<gene>
    <name evidence="6" type="ORF">CKY39_22000</name>
</gene>